<dbReference type="PANTHER" id="PTHR31972:SF2">
    <property type="entry name" value="DUF868 FAMILY PROTEIN (DUF868)"/>
    <property type="match status" value="1"/>
</dbReference>
<dbReference type="PANTHER" id="PTHR31972">
    <property type="entry name" value="EXPRESSED PROTEIN"/>
    <property type="match status" value="1"/>
</dbReference>
<name>A0AAV2EJI9_9ROSI</name>
<reference evidence="2 3" key="1">
    <citation type="submission" date="2024-04" db="EMBL/GenBank/DDBJ databases">
        <authorList>
            <person name="Fracassetti M."/>
        </authorList>
    </citation>
    <scope>NUCLEOTIDE SEQUENCE [LARGE SCALE GENOMIC DNA]</scope>
</reference>
<feature type="region of interest" description="Disordered" evidence="1">
    <location>
        <begin position="252"/>
        <end position="298"/>
    </location>
</feature>
<keyword evidence="3" id="KW-1185">Reference proteome</keyword>
<proteinExistence type="predicted"/>
<evidence type="ECO:0000256" key="1">
    <source>
        <dbReference type="SAM" id="MobiDB-lite"/>
    </source>
</evidence>
<dbReference type="Proteomes" id="UP001497516">
    <property type="component" value="Chromosome 5"/>
</dbReference>
<sequence>MALQPLRAFSVGAQASLSTEKVTDDSSNKTPQSTVTCVYQTHVAGYWRNVTITWGKNLMNSISLNLIINSLEGETSYSFKLDLKPWHFWSKRGSKGFELEGSNIEIHWDLRSAKFIGTCPEPAGDYYVAVVCDEEIVLLLGNYKNKVYKRTKAKPTLVEAVLVSKKENVFAKKSFATRAKFDEKKQQEHDIIIESSTSGLKDPEMWISIDGLVMVHVKNLQWKFRGNQVVTVNKQPVQIFWDVHDWLFNGEGGGGSNNGNGSGGSSQGLFTFKPGAPDLEEDDGGDSPHGNSDVSDGTYFSTKSNNGASSDFCLLLFAWKIE</sequence>
<organism evidence="2 3">
    <name type="scientific">Linum trigynum</name>
    <dbReference type="NCBI Taxonomy" id="586398"/>
    <lineage>
        <taxon>Eukaryota</taxon>
        <taxon>Viridiplantae</taxon>
        <taxon>Streptophyta</taxon>
        <taxon>Embryophyta</taxon>
        <taxon>Tracheophyta</taxon>
        <taxon>Spermatophyta</taxon>
        <taxon>Magnoliopsida</taxon>
        <taxon>eudicotyledons</taxon>
        <taxon>Gunneridae</taxon>
        <taxon>Pentapetalae</taxon>
        <taxon>rosids</taxon>
        <taxon>fabids</taxon>
        <taxon>Malpighiales</taxon>
        <taxon>Linaceae</taxon>
        <taxon>Linum</taxon>
    </lineage>
</organism>
<evidence type="ECO:0000313" key="3">
    <source>
        <dbReference type="Proteomes" id="UP001497516"/>
    </source>
</evidence>
<gene>
    <name evidence="2" type="ORF">LTRI10_LOCUS27227</name>
</gene>
<dbReference type="Pfam" id="PF05910">
    <property type="entry name" value="DUF868"/>
    <property type="match status" value="1"/>
</dbReference>
<accession>A0AAV2EJI9</accession>
<feature type="compositionally biased region" description="Gly residues" evidence="1">
    <location>
        <begin position="252"/>
        <end position="266"/>
    </location>
</feature>
<dbReference type="EMBL" id="OZ034818">
    <property type="protein sequence ID" value="CAL1386141.1"/>
    <property type="molecule type" value="Genomic_DNA"/>
</dbReference>
<evidence type="ECO:0000313" key="2">
    <source>
        <dbReference type="EMBL" id="CAL1386141.1"/>
    </source>
</evidence>
<protein>
    <submittedName>
        <fullName evidence="2">Uncharacterized protein</fullName>
    </submittedName>
</protein>
<dbReference type="InterPro" id="IPR008586">
    <property type="entry name" value="DUF868_pln"/>
</dbReference>
<feature type="compositionally biased region" description="Polar residues" evidence="1">
    <location>
        <begin position="289"/>
        <end position="298"/>
    </location>
</feature>
<dbReference type="AlphaFoldDB" id="A0AAV2EJI9"/>